<keyword evidence="4" id="KW-1185">Reference proteome</keyword>
<dbReference type="GO" id="GO:0000271">
    <property type="term" value="P:polysaccharide biosynthetic process"/>
    <property type="evidence" value="ECO:0007669"/>
    <property type="project" value="TreeGrafter"/>
</dbReference>
<dbReference type="Proteomes" id="UP001152320">
    <property type="component" value="Chromosome 20"/>
</dbReference>
<comment type="caution">
    <text evidence="3">The sequence shown here is derived from an EMBL/GenBank/DDBJ whole genome shotgun (WGS) entry which is preliminary data.</text>
</comment>
<keyword evidence="2" id="KW-0472">Membrane</keyword>
<dbReference type="InterPro" id="IPR015422">
    <property type="entry name" value="PyrdxlP-dep_Trfase_small"/>
</dbReference>
<dbReference type="InterPro" id="IPR015424">
    <property type="entry name" value="PyrdxlP-dep_Trfase"/>
</dbReference>
<dbReference type="SUPFAM" id="SSF53383">
    <property type="entry name" value="PLP-dependent transferases"/>
    <property type="match status" value="1"/>
</dbReference>
<name>A0A9Q0YP59_HOLLE</name>
<keyword evidence="2" id="KW-0812">Transmembrane</keyword>
<dbReference type="GO" id="GO:0030170">
    <property type="term" value="F:pyridoxal phosphate binding"/>
    <property type="evidence" value="ECO:0007669"/>
    <property type="project" value="TreeGrafter"/>
</dbReference>
<proteinExistence type="predicted"/>
<dbReference type="Pfam" id="PF01041">
    <property type="entry name" value="DegT_DnrJ_EryC1"/>
    <property type="match status" value="1"/>
</dbReference>
<dbReference type="AlphaFoldDB" id="A0A9Q0YP59"/>
<evidence type="ECO:0000256" key="1">
    <source>
        <dbReference type="SAM" id="MobiDB-lite"/>
    </source>
</evidence>
<dbReference type="EMBL" id="JAIZAY010000020">
    <property type="protein sequence ID" value="KAJ8022681.1"/>
    <property type="molecule type" value="Genomic_DNA"/>
</dbReference>
<feature type="transmembrane region" description="Helical" evidence="2">
    <location>
        <begin position="55"/>
        <end position="75"/>
    </location>
</feature>
<dbReference type="FunFam" id="3.40.640.10:FF:000227">
    <property type="entry name" value="Predicted protein"/>
    <property type="match status" value="1"/>
</dbReference>
<protein>
    <submittedName>
        <fullName evidence="3">Uncharacterized protein</fullName>
    </submittedName>
</protein>
<organism evidence="3 4">
    <name type="scientific">Holothuria leucospilota</name>
    <name type="common">Black long sea cucumber</name>
    <name type="synonym">Mertensiothuria leucospilota</name>
    <dbReference type="NCBI Taxonomy" id="206669"/>
    <lineage>
        <taxon>Eukaryota</taxon>
        <taxon>Metazoa</taxon>
        <taxon>Echinodermata</taxon>
        <taxon>Eleutherozoa</taxon>
        <taxon>Echinozoa</taxon>
        <taxon>Holothuroidea</taxon>
        <taxon>Aspidochirotacea</taxon>
        <taxon>Aspidochirotida</taxon>
        <taxon>Holothuriidae</taxon>
        <taxon>Holothuria</taxon>
    </lineage>
</organism>
<gene>
    <name evidence="3" type="ORF">HOLleu_37648</name>
</gene>
<dbReference type="InterPro" id="IPR000653">
    <property type="entry name" value="DegT/StrS_aminotransferase"/>
</dbReference>
<feature type="compositionally biased region" description="Polar residues" evidence="1">
    <location>
        <begin position="564"/>
        <end position="579"/>
    </location>
</feature>
<dbReference type="InterPro" id="IPR015421">
    <property type="entry name" value="PyrdxlP-dep_Trfase_major"/>
</dbReference>
<sequence length="588" mass="66870">MVDMAGDTCSFETILGLNMEQSELVTKSGETVKIEEPKKEMISVTTEEMIVRILINYRFVLIGIVVFLVFVKILCRLRRIIHERDVDPVPYTCLYIDATFEDFKCVMSSCRENYRRSCEGTSKRRETLFNEIQEAWTKASSQLVITCLSIKTGLDLFLRVQKYPPNSEIIMTAINTPDVARIIVHHGLKVVPIDINRHTLSAHPGTLGRLINEQTVAIWFTHLYGNMADLNDAIDLAHSHGIHVLEDCSQCYGGPDSEGNPESDLVFYDFDVIRACTAFGGAVIKVKDNILFNNMRRLHDSYPVQREWEYFKLALKTFTVGTMLRRKLAIRFTTYIGGLFGTDIMADVKTFLTTERSKVLIRKLREQPPTSLLQLLANRFTNFDPQDLSESKTVCEYVCERLPPTAGQIGTKTKRRGFWLFPILVDDPDEVIKHLNKLGVNATKSVVNLQVIAHNQAEIPYDEHVAQEPLLFGLNYTEYPPDESRDILDHVIYLPVHKHVTQYYLDEICLAVEIVLNKLAILKKYKSSLTIHGPYGPILHRPAKNGAKRKTVSFSPTVKVRSTVPKNQQQAESHRSPSQAYYVGRGDS</sequence>
<dbReference type="Gene3D" id="3.90.1150.10">
    <property type="entry name" value="Aspartate Aminotransferase, domain 1"/>
    <property type="match status" value="1"/>
</dbReference>
<accession>A0A9Q0YP59</accession>
<dbReference type="PANTHER" id="PTHR30244:SF34">
    <property type="entry name" value="DTDP-4-AMINO-4,6-DIDEOXYGALACTOSE TRANSAMINASE"/>
    <property type="match status" value="1"/>
</dbReference>
<dbReference type="GO" id="GO:0008483">
    <property type="term" value="F:transaminase activity"/>
    <property type="evidence" value="ECO:0007669"/>
    <property type="project" value="TreeGrafter"/>
</dbReference>
<keyword evidence="2" id="KW-1133">Transmembrane helix</keyword>
<reference evidence="3" key="1">
    <citation type="submission" date="2021-10" db="EMBL/GenBank/DDBJ databases">
        <title>Tropical sea cucumber genome reveals ecological adaptation and Cuvierian tubules defense mechanism.</title>
        <authorList>
            <person name="Chen T."/>
        </authorList>
    </citation>
    <scope>NUCLEOTIDE SEQUENCE</scope>
    <source>
        <strain evidence="3">Nanhai2018</strain>
        <tissue evidence="3">Muscle</tissue>
    </source>
</reference>
<feature type="region of interest" description="Disordered" evidence="1">
    <location>
        <begin position="558"/>
        <end position="588"/>
    </location>
</feature>
<dbReference type="Gene3D" id="3.40.640.10">
    <property type="entry name" value="Type I PLP-dependent aspartate aminotransferase-like (Major domain)"/>
    <property type="match status" value="1"/>
</dbReference>
<evidence type="ECO:0000256" key="2">
    <source>
        <dbReference type="SAM" id="Phobius"/>
    </source>
</evidence>
<evidence type="ECO:0000313" key="4">
    <source>
        <dbReference type="Proteomes" id="UP001152320"/>
    </source>
</evidence>
<dbReference type="PANTHER" id="PTHR30244">
    <property type="entry name" value="TRANSAMINASE"/>
    <property type="match status" value="1"/>
</dbReference>
<dbReference type="OrthoDB" id="5955158at2759"/>
<evidence type="ECO:0000313" key="3">
    <source>
        <dbReference type="EMBL" id="KAJ8022681.1"/>
    </source>
</evidence>